<evidence type="ECO:0000256" key="3">
    <source>
        <dbReference type="ARBA" id="ARBA00022448"/>
    </source>
</evidence>
<protein>
    <submittedName>
        <fullName evidence="11">Preprotein translocase subunit YajC</fullName>
    </submittedName>
</protein>
<evidence type="ECO:0000256" key="4">
    <source>
        <dbReference type="ARBA" id="ARBA00022475"/>
    </source>
</evidence>
<evidence type="ECO:0000256" key="5">
    <source>
        <dbReference type="ARBA" id="ARBA00022692"/>
    </source>
</evidence>
<keyword evidence="12" id="KW-1185">Reference proteome</keyword>
<keyword evidence="5 10" id="KW-0812">Transmembrane</keyword>
<dbReference type="EMBL" id="RDBF01000008">
    <property type="protein sequence ID" value="RLV55397.1"/>
    <property type="molecule type" value="Genomic_DNA"/>
</dbReference>
<keyword evidence="9 10" id="KW-0472">Membrane</keyword>
<keyword evidence="3" id="KW-0813">Transport</keyword>
<comment type="caution">
    <text evidence="11">The sequence shown here is derived from an EMBL/GenBank/DDBJ whole genome shotgun (WGS) entry which is preliminary data.</text>
</comment>
<dbReference type="AlphaFoldDB" id="A0A3L8PJ67"/>
<keyword evidence="4" id="KW-1003">Cell membrane</keyword>
<dbReference type="PANTHER" id="PTHR33909">
    <property type="entry name" value="SEC TRANSLOCON ACCESSORY COMPLEX SUBUNIT YAJC"/>
    <property type="match status" value="1"/>
</dbReference>
<dbReference type="NCBIfam" id="TIGR00739">
    <property type="entry name" value="yajC"/>
    <property type="match status" value="1"/>
</dbReference>
<evidence type="ECO:0000256" key="6">
    <source>
        <dbReference type="ARBA" id="ARBA00022927"/>
    </source>
</evidence>
<proteinExistence type="inferred from homology"/>
<dbReference type="GO" id="GO:0015031">
    <property type="term" value="P:protein transport"/>
    <property type="evidence" value="ECO:0007669"/>
    <property type="project" value="UniProtKB-KW"/>
</dbReference>
<organism evidence="11 12">
    <name type="scientific">Aeromicrobium phragmitis</name>
    <dbReference type="NCBI Taxonomy" id="2478914"/>
    <lineage>
        <taxon>Bacteria</taxon>
        <taxon>Bacillati</taxon>
        <taxon>Actinomycetota</taxon>
        <taxon>Actinomycetes</taxon>
        <taxon>Propionibacteriales</taxon>
        <taxon>Nocardioidaceae</taxon>
        <taxon>Aeromicrobium</taxon>
    </lineage>
</organism>
<evidence type="ECO:0000313" key="12">
    <source>
        <dbReference type="Proteomes" id="UP000282515"/>
    </source>
</evidence>
<evidence type="ECO:0000256" key="10">
    <source>
        <dbReference type="SAM" id="Phobius"/>
    </source>
</evidence>
<reference evidence="11 12" key="1">
    <citation type="submission" date="2018-10" db="EMBL/GenBank/DDBJ databases">
        <title>Aeromicrobium sp. 9W16Y-2 whole genome shotgun sequence.</title>
        <authorList>
            <person name="Li F."/>
        </authorList>
    </citation>
    <scope>NUCLEOTIDE SEQUENCE [LARGE SCALE GENOMIC DNA]</scope>
    <source>
        <strain evidence="11 12">9W16Y-2</strain>
    </source>
</reference>
<dbReference type="PRINTS" id="PR01853">
    <property type="entry name" value="YAJCTRNLCASE"/>
</dbReference>
<name>A0A3L8PJ67_9ACTN</name>
<gene>
    <name evidence="11" type="primary">yajC</name>
    <name evidence="11" type="ORF">D9V41_11620</name>
</gene>
<evidence type="ECO:0000256" key="2">
    <source>
        <dbReference type="ARBA" id="ARBA00006742"/>
    </source>
</evidence>
<dbReference type="OrthoDB" id="3711957at2"/>
<comment type="subcellular location">
    <subcellularLocation>
        <location evidence="1">Cell membrane</location>
        <topology evidence="1">Single-pass membrane protein</topology>
    </subcellularLocation>
</comment>
<comment type="similarity">
    <text evidence="2">Belongs to the YajC family.</text>
</comment>
<dbReference type="PANTHER" id="PTHR33909:SF1">
    <property type="entry name" value="SEC TRANSLOCON ACCESSORY COMPLEX SUBUNIT YAJC"/>
    <property type="match status" value="1"/>
</dbReference>
<dbReference type="SMART" id="SM01323">
    <property type="entry name" value="YajC"/>
    <property type="match status" value="1"/>
</dbReference>
<sequence>MVPHRPGELRVDIIILLALLAVFFLLVLRPARQRQKQFQEVQTALEPGKRVMLTSGIHGTLVEVEDQTVDIEIAPGTVVTAARQAVAQVFTPLQDPADDLDERGDETA</sequence>
<evidence type="ECO:0000256" key="9">
    <source>
        <dbReference type="ARBA" id="ARBA00023136"/>
    </source>
</evidence>
<keyword evidence="6" id="KW-0653">Protein transport</keyword>
<dbReference type="GO" id="GO:0005886">
    <property type="term" value="C:plasma membrane"/>
    <property type="evidence" value="ECO:0007669"/>
    <property type="project" value="UniProtKB-SubCell"/>
</dbReference>
<dbReference type="Pfam" id="PF02699">
    <property type="entry name" value="YajC"/>
    <property type="match status" value="1"/>
</dbReference>
<evidence type="ECO:0000256" key="7">
    <source>
        <dbReference type="ARBA" id="ARBA00022989"/>
    </source>
</evidence>
<evidence type="ECO:0000313" key="11">
    <source>
        <dbReference type="EMBL" id="RLV55397.1"/>
    </source>
</evidence>
<accession>A0A3L8PJ67</accession>
<evidence type="ECO:0000256" key="1">
    <source>
        <dbReference type="ARBA" id="ARBA00004162"/>
    </source>
</evidence>
<keyword evidence="8" id="KW-0811">Translocation</keyword>
<keyword evidence="7 10" id="KW-1133">Transmembrane helix</keyword>
<feature type="transmembrane region" description="Helical" evidence="10">
    <location>
        <begin position="12"/>
        <end position="28"/>
    </location>
</feature>
<dbReference type="InterPro" id="IPR003849">
    <property type="entry name" value="Preprotein_translocase_YajC"/>
</dbReference>
<evidence type="ECO:0000256" key="8">
    <source>
        <dbReference type="ARBA" id="ARBA00023010"/>
    </source>
</evidence>
<dbReference type="Proteomes" id="UP000282515">
    <property type="component" value="Unassembled WGS sequence"/>
</dbReference>